<feature type="region of interest" description="Disordered" evidence="1">
    <location>
        <begin position="163"/>
        <end position="221"/>
    </location>
</feature>
<gene>
    <name evidence="5" type="ORF">DM01DRAFT_1295694</name>
</gene>
<reference evidence="5 6" key="1">
    <citation type="submission" date="2016-07" db="EMBL/GenBank/DDBJ databases">
        <title>Pervasive Adenine N6-methylation of Active Genes in Fungi.</title>
        <authorList>
            <consortium name="DOE Joint Genome Institute"/>
            <person name="Mondo S.J."/>
            <person name="Dannebaum R.O."/>
            <person name="Kuo R.C."/>
            <person name="Labutti K."/>
            <person name="Haridas S."/>
            <person name="Kuo A."/>
            <person name="Salamov A."/>
            <person name="Ahrendt S.R."/>
            <person name="Lipzen A."/>
            <person name="Sullivan W."/>
            <person name="Andreopoulos W.B."/>
            <person name="Clum A."/>
            <person name="Lindquist E."/>
            <person name="Daum C."/>
            <person name="Ramamoorthy G.K."/>
            <person name="Gryganskyi A."/>
            <person name="Culley D."/>
            <person name="Magnuson J.K."/>
            <person name="James T.Y."/>
            <person name="O'Malley M.A."/>
            <person name="Stajich J.E."/>
            <person name="Spatafora J.W."/>
            <person name="Visel A."/>
            <person name="Grigoriev I.V."/>
        </authorList>
    </citation>
    <scope>NUCLEOTIDE SEQUENCE [LARGE SCALE GENOMIC DNA]</scope>
    <source>
        <strain evidence="5 6">NRRL 3301</strain>
    </source>
</reference>
<name>A0A1X2G3Q3_9FUNG</name>
<evidence type="ECO:0000259" key="2">
    <source>
        <dbReference type="Pfam" id="PF24544"/>
    </source>
</evidence>
<evidence type="ECO:0000313" key="6">
    <source>
        <dbReference type="Proteomes" id="UP000242146"/>
    </source>
</evidence>
<feature type="domain" description="TPPC8 second Ig-like" evidence="2">
    <location>
        <begin position="828"/>
        <end position="953"/>
    </location>
</feature>
<dbReference type="Proteomes" id="UP000242146">
    <property type="component" value="Unassembled WGS sequence"/>
</dbReference>
<evidence type="ECO:0000256" key="1">
    <source>
        <dbReference type="SAM" id="MobiDB-lite"/>
    </source>
</evidence>
<feature type="domain" description="TPPC8 first Ig-like" evidence="3">
    <location>
        <begin position="623"/>
        <end position="824"/>
    </location>
</feature>
<dbReference type="InterPro" id="IPR058541">
    <property type="entry name" value="Ig_TPPC8_1st"/>
</dbReference>
<dbReference type="Pfam" id="PF24545">
    <property type="entry name" value="Ig_TPPC8_1st"/>
    <property type="match status" value="1"/>
</dbReference>
<accession>A0A1X2G3Q3</accession>
<evidence type="ECO:0000313" key="5">
    <source>
        <dbReference type="EMBL" id="ORX43881.1"/>
    </source>
</evidence>
<dbReference type="AlphaFoldDB" id="A0A1X2G3Q3"/>
<keyword evidence="6" id="KW-1185">Reference proteome</keyword>
<comment type="caution">
    <text evidence="5">The sequence shown here is derived from an EMBL/GenBank/DDBJ whole genome shotgun (WGS) entry which is preliminary data.</text>
</comment>
<evidence type="ECO:0000259" key="3">
    <source>
        <dbReference type="Pfam" id="PF24545"/>
    </source>
</evidence>
<organism evidence="5 6">
    <name type="scientific">Hesseltinella vesiculosa</name>
    <dbReference type="NCBI Taxonomy" id="101127"/>
    <lineage>
        <taxon>Eukaryota</taxon>
        <taxon>Fungi</taxon>
        <taxon>Fungi incertae sedis</taxon>
        <taxon>Mucoromycota</taxon>
        <taxon>Mucoromycotina</taxon>
        <taxon>Mucoromycetes</taxon>
        <taxon>Mucorales</taxon>
        <taxon>Cunninghamellaceae</taxon>
        <taxon>Hesseltinella</taxon>
    </lineage>
</organism>
<dbReference type="PANTHER" id="PTHR12975:SF6">
    <property type="entry name" value="TRAFFICKING PROTEIN PARTICLE COMPLEX SUBUNIT 8"/>
    <property type="match status" value="1"/>
</dbReference>
<dbReference type="InterPro" id="IPR024420">
    <property type="entry name" value="TRAPP_III_complex_Trs85"/>
</dbReference>
<feature type="domain" description="TPPC8 third Ig-like" evidence="4">
    <location>
        <begin position="957"/>
        <end position="1045"/>
    </location>
</feature>
<dbReference type="Pfam" id="PF12739">
    <property type="entry name" value="TRAPPC-Trs85"/>
    <property type="match status" value="1"/>
</dbReference>
<dbReference type="STRING" id="101127.A0A1X2G3Q3"/>
<dbReference type="InterPro" id="IPR058540">
    <property type="entry name" value="Ig_TPPC8_3rd"/>
</dbReference>
<dbReference type="GO" id="GO:1990072">
    <property type="term" value="C:TRAPPIII protein complex"/>
    <property type="evidence" value="ECO:0007669"/>
    <property type="project" value="TreeGrafter"/>
</dbReference>
<sequence>MDPLLKPFLDSIESLTPWYSDFKHLVMNARGITEHSTFDHPVAVVIAISSANPDPMGTIMQLYNPNVPAFTLDKPFVDPNILRYYVLLHDPQQTTMDQSQLVFDKMKKSFGLHCHLLTLSSKPSLELDQPPEANHLHPIWHSHLETKRLFESAKQHYQQEPLVNIDMPSPHPPEQSIDTVSTPTSPLSPTAMSRSNSTSSTLSFQPSSSPTPPPNATILPLPTSQTLASASELSLATLPKEDLWLPQETKEAVEPCGKYWSQDHVDATKVMVRELVVQSILPFMERNVQHWNEQVASARRGLTGRLFGASRRLFGAGHSKNANAQSIQTIPVTGPNQPAGVTSMTIYPSGAPEAQMRKLADYAFMLHDYKFAHVIYDTVRRDFATDKAYKYHAATQEMLGLCLLMQPSPISKTDVDRHLELAVQQYLGRCQSPLDATRTTVLFYELLKDRQWWKEIPTALVRLTGEDSDLRSSLFLEQAAHCFLRAPLPMVRKYAFHLVMAGHRYTKALQRPHAFHCYGAAALVLEESQWSVAKNHVAFALGRQAFHLNLLEQAVEHFVRVLSDSKQTPQQQLAHIREFLFVYQQYTQTNHLDALHENLPGLGIPTFDNQSIRVTLSNEQPNTDHQDEWSAMERQLLDTSIAKGYLRSSKKTLALQQQDDDRLICAVGEPCTVHIECYNPLQVAVTLSKLVLGCQYRESTKWQELEGPAEETMVTGDLDGNDMIDLGDYKVQWLAQVHLDPLERRTIALMLMPQKEGSIRVRGLHYTVNDQVHTFYPFEKTGKRLNKTVEQWRTPTYAPEKSLDILVTLPMPLLDLTFHNVPDVILSGQVVQAVLEINNKGNKGLTSLCLKTSHPNFLTVGHPQDMDKPVYDHDHPAPGIHPTKVHTTNRLGDPSVMMLPLPADGQPQPVVPSGQTTLVPLWLRGDRIGSLNLQLLFSYQSEEENSAIAYRTLRYTLPLQVQPSLKINAFTRPSLATSDEYVLGIEIENVQRSAPFDLRQVTATSPHWTLNPISIDMTSLQDVQEKTTIPPRQTTFSYYKIHRVKDMATDTPEAWSAAALSKFMTGDDPHTSPPPLDLHVTNVSFVSLPGKPWHATLTPFFFS</sequence>
<proteinExistence type="predicted"/>
<dbReference type="InterPro" id="IPR058538">
    <property type="entry name" value="Ig_TPPC8_2nd"/>
</dbReference>
<dbReference type="Pfam" id="PF24544">
    <property type="entry name" value="Ig_TPPC8_2nd"/>
    <property type="match status" value="1"/>
</dbReference>
<dbReference type="EMBL" id="MCGT01000052">
    <property type="protein sequence ID" value="ORX43881.1"/>
    <property type="molecule type" value="Genomic_DNA"/>
</dbReference>
<dbReference type="PANTHER" id="PTHR12975">
    <property type="entry name" value="TRANSPORT PROTEIN TRAPP"/>
    <property type="match status" value="1"/>
</dbReference>
<dbReference type="Pfam" id="PF24546">
    <property type="entry name" value="Ig_TPPC8_3rd"/>
    <property type="match status" value="1"/>
</dbReference>
<protein>
    <recommendedName>
        <fullName evidence="7">Trafficking protein particle complex subunit 8</fullName>
    </recommendedName>
</protein>
<evidence type="ECO:0000259" key="4">
    <source>
        <dbReference type="Pfam" id="PF24546"/>
    </source>
</evidence>
<feature type="compositionally biased region" description="Low complexity" evidence="1">
    <location>
        <begin position="181"/>
        <end position="208"/>
    </location>
</feature>
<dbReference type="OrthoDB" id="203724at2759"/>
<evidence type="ECO:0008006" key="7">
    <source>
        <dbReference type="Google" id="ProtNLM"/>
    </source>
</evidence>